<dbReference type="AlphaFoldDB" id="A0AAE1UDZ7"/>
<dbReference type="EMBL" id="JAWZYT010000696">
    <property type="protein sequence ID" value="KAK4320072.1"/>
    <property type="molecule type" value="Genomic_DNA"/>
</dbReference>
<feature type="transmembrane region" description="Helical" evidence="6">
    <location>
        <begin position="166"/>
        <end position="185"/>
    </location>
</feature>
<protein>
    <recommendedName>
        <fullName evidence="7">Major facilitator superfamily (MFS) profile domain-containing protein</fullName>
    </recommendedName>
</protein>
<keyword evidence="4 6" id="KW-0472">Membrane</keyword>
<feature type="transmembrane region" description="Helical" evidence="6">
    <location>
        <begin position="225"/>
        <end position="244"/>
    </location>
</feature>
<accession>A0AAE1UDZ7</accession>
<evidence type="ECO:0000256" key="6">
    <source>
        <dbReference type="SAM" id="Phobius"/>
    </source>
</evidence>
<dbReference type="GO" id="GO:0016020">
    <property type="term" value="C:membrane"/>
    <property type="evidence" value="ECO:0007669"/>
    <property type="project" value="UniProtKB-SubCell"/>
</dbReference>
<keyword evidence="2 6" id="KW-0812">Transmembrane</keyword>
<dbReference type="Proteomes" id="UP001292094">
    <property type="component" value="Unassembled WGS sequence"/>
</dbReference>
<dbReference type="Gene3D" id="1.20.1250.20">
    <property type="entry name" value="MFS general substrate transporter like domains"/>
    <property type="match status" value="1"/>
</dbReference>
<evidence type="ECO:0000259" key="7">
    <source>
        <dbReference type="PROSITE" id="PS50850"/>
    </source>
</evidence>
<organism evidence="8 9">
    <name type="scientific">Petrolisthes manimaculis</name>
    <dbReference type="NCBI Taxonomy" id="1843537"/>
    <lineage>
        <taxon>Eukaryota</taxon>
        <taxon>Metazoa</taxon>
        <taxon>Ecdysozoa</taxon>
        <taxon>Arthropoda</taxon>
        <taxon>Crustacea</taxon>
        <taxon>Multicrustacea</taxon>
        <taxon>Malacostraca</taxon>
        <taxon>Eumalacostraca</taxon>
        <taxon>Eucarida</taxon>
        <taxon>Decapoda</taxon>
        <taxon>Pleocyemata</taxon>
        <taxon>Anomura</taxon>
        <taxon>Galatheoidea</taxon>
        <taxon>Porcellanidae</taxon>
        <taxon>Petrolisthes</taxon>
    </lineage>
</organism>
<keyword evidence="3 6" id="KW-1133">Transmembrane helix</keyword>
<dbReference type="InterPro" id="IPR005828">
    <property type="entry name" value="MFS_sugar_transport-like"/>
</dbReference>
<comment type="caution">
    <text evidence="8">The sequence shown here is derived from an EMBL/GenBank/DDBJ whole genome shotgun (WGS) entry which is preliminary data.</text>
</comment>
<name>A0AAE1UDZ7_9EUCA</name>
<dbReference type="SUPFAM" id="SSF103473">
    <property type="entry name" value="MFS general substrate transporter"/>
    <property type="match status" value="1"/>
</dbReference>
<sequence>MSGKLTNFDDLLNQLGTGKWNILYFITTSVWFGFIPPQVLSGAYLTPPLNATCIPPTNTNVTHVAKDSCSYQYVTSEGTVMKEPCTQWDFDTSVYSSSITSDFGLVCGKEYLRATYTSLFMMGNFISPPIGGYLADRFGRWVVVVVTLAVFTAGGIIVSFLHNLPLILFIRFVMGTANLATLYILAMEVCETRLRAVVGIVTALPWALGTMAWGGIAYLCSDWRTLQLVVSLPNLLLFPALWLMDESPRWLIVKGQHDKALKVLHKAARWNKVTLPPETQLRTLMNDIRQEATRVEARDKTKTETNEGTKKCCSRLSFTPDLCRSGVRRSIIIMAIDFLVASMVFYGLNLNGSNLSTDPYLYMVLGGAMEIPAYTLTAPILNRFGRKIPTVIGYIISGVSILALAFIPMDLTWAVMTLAMIGKMCISAVYQTLYVYLTELMPTEVRIQGMGLVKVTSRIGSMTSPFITDFMGQMSSWLPSLVFGGVSMVAGVATLWARETRKTPLPDTISSLQQRRDNNNSNDRLAEEGSQGQEAEELKNACKA</sequence>
<feature type="compositionally biased region" description="Low complexity" evidence="5">
    <location>
        <begin position="519"/>
        <end position="533"/>
    </location>
</feature>
<reference evidence="8" key="1">
    <citation type="submission" date="2023-11" db="EMBL/GenBank/DDBJ databases">
        <title>Genome assemblies of two species of porcelain crab, Petrolisthes cinctipes and Petrolisthes manimaculis (Anomura: Porcellanidae).</title>
        <authorList>
            <person name="Angst P."/>
        </authorList>
    </citation>
    <scope>NUCLEOTIDE SEQUENCE</scope>
    <source>
        <strain evidence="8">PB745_02</strain>
        <tissue evidence="8">Gill</tissue>
    </source>
</reference>
<feature type="region of interest" description="Disordered" evidence="5">
    <location>
        <begin position="506"/>
        <end position="544"/>
    </location>
</feature>
<evidence type="ECO:0000256" key="2">
    <source>
        <dbReference type="ARBA" id="ARBA00022692"/>
    </source>
</evidence>
<dbReference type="GO" id="GO:0022857">
    <property type="term" value="F:transmembrane transporter activity"/>
    <property type="evidence" value="ECO:0007669"/>
    <property type="project" value="InterPro"/>
</dbReference>
<dbReference type="PANTHER" id="PTHR24064">
    <property type="entry name" value="SOLUTE CARRIER FAMILY 22 MEMBER"/>
    <property type="match status" value="1"/>
</dbReference>
<feature type="transmembrane region" description="Helical" evidence="6">
    <location>
        <begin position="21"/>
        <end position="40"/>
    </location>
</feature>
<dbReference type="PROSITE" id="PS50850">
    <property type="entry name" value="MFS"/>
    <property type="match status" value="1"/>
</dbReference>
<dbReference type="CDD" id="cd17317">
    <property type="entry name" value="MFS_SLC22"/>
    <property type="match status" value="1"/>
</dbReference>
<feature type="transmembrane region" description="Helical" evidence="6">
    <location>
        <begin position="388"/>
        <end position="407"/>
    </location>
</feature>
<evidence type="ECO:0000256" key="4">
    <source>
        <dbReference type="ARBA" id="ARBA00023136"/>
    </source>
</evidence>
<evidence type="ECO:0000313" key="8">
    <source>
        <dbReference type="EMBL" id="KAK4320072.1"/>
    </source>
</evidence>
<feature type="transmembrane region" description="Helical" evidence="6">
    <location>
        <begin position="197"/>
        <end position="219"/>
    </location>
</feature>
<feature type="transmembrane region" description="Helical" evidence="6">
    <location>
        <begin position="114"/>
        <end position="134"/>
    </location>
</feature>
<evidence type="ECO:0000256" key="5">
    <source>
        <dbReference type="SAM" id="MobiDB-lite"/>
    </source>
</evidence>
<feature type="domain" description="Major facilitator superfamily (MFS) profile" evidence="7">
    <location>
        <begin position="22"/>
        <end position="502"/>
    </location>
</feature>
<evidence type="ECO:0000256" key="3">
    <source>
        <dbReference type="ARBA" id="ARBA00022989"/>
    </source>
</evidence>
<dbReference type="InterPro" id="IPR036259">
    <property type="entry name" value="MFS_trans_sf"/>
</dbReference>
<comment type="subcellular location">
    <subcellularLocation>
        <location evidence="1">Membrane</location>
        <topology evidence="1">Multi-pass membrane protein</topology>
    </subcellularLocation>
</comment>
<feature type="transmembrane region" description="Helical" evidence="6">
    <location>
        <begin position="360"/>
        <end position="381"/>
    </location>
</feature>
<keyword evidence="9" id="KW-1185">Reference proteome</keyword>
<feature type="transmembrane region" description="Helical" evidence="6">
    <location>
        <begin position="477"/>
        <end position="497"/>
    </location>
</feature>
<feature type="transmembrane region" description="Helical" evidence="6">
    <location>
        <begin position="331"/>
        <end position="348"/>
    </location>
</feature>
<evidence type="ECO:0000256" key="1">
    <source>
        <dbReference type="ARBA" id="ARBA00004141"/>
    </source>
</evidence>
<feature type="transmembrane region" description="Helical" evidence="6">
    <location>
        <begin position="141"/>
        <end position="160"/>
    </location>
</feature>
<gene>
    <name evidence="8" type="ORF">Pmani_009038</name>
</gene>
<proteinExistence type="predicted"/>
<dbReference type="InterPro" id="IPR020846">
    <property type="entry name" value="MFS_dom"/>
</dbReference>
<evidence type="ECO:0000313" key="9">
    <source>
        <dbReference type="Proteomes" id="UP001292094"/>
    </source>
</evidence>
<dbReference type="Pfam" id="PF00083">
    <property type="entry name" value="Sugar_tr"/>
    <property type="match status" value="1"/>
</dbReference>